<dbReference type="SUPFAM" id="SSF58104">
    <property type="entry name" value="Methyl-accepting chemotaxis protein (MCP) signaling domain"/>
    <property type="match status" value="1"/>
</dbReference>
<evidence type="ECO:0000256" key="1">
    <source>
        <dbReference type="ARBA" id="ARBA00022500"/>
    </source>
</evidence>
<dbReference type="CDD" id="cd11386">
    <property type="entry name" value="MCP_signal"/>
    <property type="match status" value="1"/>
</dbReference>
<protein>
    <submittedName>
        <fullName evidence="7">Chemotaxis protein</fullName>
    </submittedName>
</protein>
<keyword evidence="8" id="KW-1185">Reference proteome</keyword>
<dbReference type="SMART" id="SM00283">
    <property type="entry name" value="MA"/>
    <property type="match status" value="1"/>
</dbReference>
<dbReference type="SMART" id="SM00304">
    <property type="entry name" value="HAMP"/>
    <property type="match status" value="2"/>
</dbReference>
<dbReference type="Pfam" id="PF00672">
    <property type="entry name" value="HAMP"/>
    <property type="match status" value="2"/>
</dbReference>
<dbReference type="Proteomes" id="UP000068164">
    <property type="component" value="Unassembled WGS sequence"/>
</dbReference>
<name>A0A109JI78_9HYPH</name>
<dbReference type="Gene3D" id="1.10.287.950">
    <property type="entry name" value="Methyl-accepting chemotaxis protein"/>
    <property type="match status" value="1"/>
</dbReference>
<feature type="transmembrane region" description="Helical" evidence="4">
    <location>
        <begin position="347"/>
        <end position="369"/>
    </location>
</feature>
<feature type="transmembrane region" description="Helical" evidence="4">
    <location>
        <begin position="12"/>
        <end position="34"/>
    </location>
</feature>
<keyword evidence="4" id="KW-0812">Transmembrane</keyword>
<dbReference type="AlphaFoldDB" id="A0A109JI78"/>
<feature type="domain" description="HAMP" evidence="6">
    <location>
        <begin position="452"/>
        <end position="504"/>
    </location>
</feature>
<dbReference type="InterPro" id="IPR004090">
    <property type="entry name" value="Chemotax_Me-accpt_rcpt"/>
</dbReference>
<accession>A0A109JI78</accession>
<keyword evidence="4" id="KW-1133">Transmembrane helix</keyword>
<dbReference type="PRINTS" id="PR00260">
    <property type="entry name" value="CHEMTRNSDUCR"/>
</dbReference>
<dbReference type="EMBL" id="LNCD01000091">
    <property type="protein sequence ID" value="KWV49383.1"/>
    <property type="molecule type" value="Genomic_DNA"/>
</dbReference>
<dbReference type="RefSeq" id="WP_062371767.1">
    <property type="nucleotide sequence ID" value="NZ_LNCD01000091.1"/>
</dbReference>
<gene>
    <name evidence="7" type="ORF">AS026_10670</name>
</gene>
<dbReference type="GO" id="GO:0007165">
    <property type="term" value="P:signal transduction"/>
    <property type="evidence" value="ECO:0007669"/>
    <property type="project" value="UniProtKB-KW"/>
</dbReference>
<evidence type="ECO:0000256" key="4">
    <source>
        <dbReference type="SAM" id="Phobius"/>
    </source>
</evidence>
<evidence type="ECO:0000313" key="7">
    <source>
        <dbReference type="EMBL" id="KWV49383.1"/>
    </source>
</evidence>
<dbReference type="GO" id="GO:0016020">
    <property type="term" value="C:membrane"/>
    <property type="evidence" value="ECO:0007669"/>
    <property type="project" value="InterPro"/>
</dbReference>
<sequence>MVQRFKSLSFKVIATFILLTALSIAVINVLAYFASSRISGEQALKAKESVLIFRGDMLQDQLEQLENQANSIARIEALQMSITSLKSGWKTIEKTSGDARAELKKVFITNNPNPADQREKLVKPQAPSGFYYSNHETTQGEVARDLENTAFSDLLIADLDGNVLYSYKKNDDFAENLKTDAWKATGAGLAFAKAIANTAKATDDSAPTGFSGLRVDAANGKSAIFYAVPIVKLGAAKGVMLFKVRDNIITSILAKGIVSGSTAQAAIISDDGSAIGVNSSGQLATLDPTPFTFAKDALSAKGMTVDDFDRADGSARAYVRGIDYQGSRFLVVESVRISELNAGSLEIATLLTMIAFGVLIIMAVATWAITKLLFSPLARLADVTRDVADGNLEVEIGSQNCGDEIGTMAKALARFKQSLVESRDLEAASNETRASAERDRQQHMAEREAEARTLQEVVKAIDEGLHHLANGDLAYQIETRFPNELEGLRVNFNEALATLSETMTAIGGNSMAVRSGSEEMRTGADELAGRTERQAASITETANAIDAITQSVRVQIERAEQAERIARDAKRETTGSSQIMRETIAAMEAIQASSRQINSIIAVIDAIAFQTNLLALNAGVEAARAGESGKGFAVVAMEVRELAQRSSSAAKEISSLLQKSTHEVEMGVSLVERAGDALTGIGSHVEAINGQISEIMETTREEADTLRQINSAVSELDAMTQQNAAMVEETTAAIHRLATEAVEMDRQLANFTLAQAEHHQGTEVHLLRRRA</sequence>
<dbReference type="PANTHER" id="PTHR43531">
    <property type="entry name" value="PROTEIN ICFG"/>
    <property type="match status" value="1"/>
</dbReference>
<dbReference type="GO" id="GO:0004888">
    <property type="term" value="F:transmembrane signaling receptor activity"/>
    <property type="evidence" value="ECO:0007669"/>
    <property type="project" value="InterPro"/>
</dbReference>
<keyword evidence="4" id="KW-0472">Membrane</keyword>
<evidence type="ECO:0000256" key="3">
    <source>
        <dbReference type="PROSITE-ProRule" id="PRU00284"/>
    </source>
</evidence>
<dbReference type="PROSITE" id="PS50111">
    <property type="entry name" value="CHEMOTAXIS_TRANSDUC_2"/>
    <property type="match status" value="1"/>
</dbReference>
<feature type="domain" description="HAMP" evidence="6">
    <location>
        <begin position="371"/>
        <end position="424"/>
    </location>
</feature>
<dbReference type="GO" id="GO:0006935">
    <property type="term" value="P:chemotaxis"/>
    <property type="evidence" value="ECO:0007669"/>
    <property type="project" value="UniProtKB-KW"/>
</dbReference>
<dbReference type="InterPro" id="IPR051310">
    <property type="entry name" value="MCP_chemotaxis"/>
</dbReference>
<dbReference type="PANTHER" id="PTHR43531:SF11">
    <property type="entry name" value="METHYL-ACCEPTING CHEMOTAXIS PROTEIN 3"/>
    <property type="match status" value="1"/>
</dbReference>
<keyword evidence="3" id="KW-0807">Transducer</keyword>
<comment type="caution">
    <text evidence="7">The sequence shown here is derived from an EMBL/GenBank/DDBJ whole genome shotgun (WGS) entry which is preliminary data.</text>
</comment>
<dbReference type="InterPro" id="IPR004089">
    <property type="entry name" value="MCPsignal_dom"/>
</dbReference>
<evidence type="ECO:0000256" key="2">
    <source>
        <dbReference type="ARBA" id="ARBA00029447"/>
    </source>
</evidence>
<organism evidence="7 8">
    <name type="scientific">Rhizobium altiplani</name>
    <dbReference type="NCBI Taxonomy" id="1864509"/>
    <lineage>
        <taxon>Bacteria</taxon>
        <taxon>Pseudomonadati</taxon>
        <taxon>Pseudomonadota</taxon>
        <taxon>Alphaproteobacteria</taxon>
        <taxon>Hyphomicrobiales</taxon>
        <taxon>Rhizobiaceae</taxon>
        <taxon>Rhizobium/Agrobacterium group</taxon>
        <taxon>Rhizobium</taxon>
    </lineage>
</organism>
<dbReference type="PROSITE" id="PS50885">
    <property type="entry name" value="HAMP"/>
    <property type="match status" value="2"/>
</dbReference>
<keyword evidence="1" id="KW-0145">Chemotaxis</keyword>
<dbReference type="InterPro" id="IPR003660">
    <property type="entry name" value="HAMP_dom"/>
</dbReference>
<evidence type="ECO:0000259" key="6">
    <source>
        <dbReference type="PROSITE" id="PS50885"/>
    </source>
</evidence>
<evidence type="ECO:0000313" key="8">
    <source>
        <dbReference type="Proteomes" id="UP000068164"/>
    </source>
</evidence>
<comment type="similarity">
    <text evidence="2">Belongs to the methyl-accepting chemotaxis (MCP) protein family.</text>
</comment>
<dbReference type="OrthoDB" id="3378718at2"/>
<proteinExistence type="inferred from homology"/>
<dbReference type="CDD" id="cd06225">
    <property type="entry name" value="HAMP"/>
    <property type="match status" value="1"/>
</dbReference>
<feature type="domain" description="Methyl-accepting transducer" evidence="5">
    <location>
        <begin position="509"/>
        <end position="738"/>
    </location>
</feature>
<dbReference type="Gene3D" id="6.10.340.10">
    <property type="match status" value="1"/>
</dbReference>
<evidence type="ECO:0000259" key="5">
    <source>
        <dbReference type="PROSITE" id="PS50111"/>
    </source>
</evidence>
<dbReference type="Pfam" id="PF00015">
    <property type="entry name" value="MCPsignal"/>
    <property type="match status" value="1"/>
</dbReference>
<reference evidence="7 8" key="1">
    <citation type="submission" date="2015-11" db="EMBL/GenBank/DDBJ databases">
        <title>Draft Genome Sequence of the Strain BR 10423 (Rhizobium sp.) isolated from nodules of Mimosa pudica.</title>
        <authorList>
            <person name="Barauna A.C."/>
            <person name="Zilli J.E."/>
            <person name="Simoes-Araujo J.L."/>
            <person name="Reis V.M."/>
            <person name="James E.K."/>
            <person name="Reis F.B.Jr."/>
            <person name="Rouws L.F."/>
            <person name="Passos S.R."/>
            <person name="Gois S.R."/>
        </authorList>
    </citation>
    <scope>NUCLEOTIDE SEQUENCE [LARGE SCALE GENOMIC DNA]</scope>
    <source>
        <strain evidence="7 8">BR10423</strain>
    </source>
</reference>
<dbReference type="SUPFAM" id="SSF158472">
    <property type="entry name" value="HAMP domain-like"/>
    <property type="match status" value="1"/>
</dbReference>